<dbReference type="Pfam" id="PF00211">
    <property type="entry name" value="Guanylate_cyc"/>
    <property type="match status" value="1"/>
</dbReference>
<proteinExistence type="inferred from homology"/>
<dbReference type="PROSITE" id="PS50125">
    <property type="entry name" value="GUANYLATE_CYCLASE_2"/>
    <property type="match status" value="1"/>
</dbReference>
<name>A0ABU5KQA2_9BACL</name>
<evidence type="ECO:0000259" key="2">
    <source>
        <dbReference type="PROSITE" id="PS50125"/>
    </source>
</evidence>
<evidence type="ECO:0000256" key="1">
    <source>
        <dbReference type="ARBA" id="ARBA00005381"/>
    </source>
</evidence>
<comment type="similarity">
    <text evidence="1">Belongs to the adenylyl cyclase class-3 family.</text>
</comment>
<dbReference type="SUPFAM" id="SSF55073">
    <property type="entry name" value="Nucleotide cyclase"/>
    <property type="match status" value="1"/>
</dbReference>
<dbReference type="Pfam" id="PF19363">
    <property type="entry name" value="DUF5939"/>
    <property type="match status" value="1"/>
</dbReference>
<sequence length="615" mass="69879">MKEKLYVFKRDYPIPRQKAWDLLADTEHLNRVSGLFPVDFSDSAFEDQKLFRYAKAKAFGLVPLKWREHPFEWVKEEVYSVERRYESGPIRLLLWEVALEDSETRLADGSYGTRVTGTARFTPANVLGHAAIPLAGLKSIKEIMKYLDKYIESNHHSGYDTMPVKSPPEIDQGRMNKIADKLLSLHPYPEQVKQLCYHLQSAGDDEVLHMKPYVIADKWQFPRKEMLTLFLYAVKESLLMQEWHLMCPNCRVSKTTVSSMKEIKDQVHCDLCGVNYEMSFDQYIEMQFSVHPSVRKATDQTFCLTGPAKSSHVLAQRRISPGAQVKLQYPPAEGRTRVRLLKHNKVMEQGQSDNSQSYTFDGEHWNSPTAALSSSGGSLMIMNRSDEEIIVVYEKTDWNGQAVTAAEITSLQLFRDLFSSEVLSPDQQIGVQSMTVLFSDLKASTALYEKEGDAGAYHQVSEHFRYLKKHIKAHSGTVVKTIGDAVMAVFYREEDACLAALDIQDGIDQFNLEQQVQLSIKLGLTSGPVIAVNANDLLDYFGRTVNLAARIQQKSHGNDILMLSNDFDRVKSNLNSYQFDLTSETAELAGTVHMHQLIRLSRITKPAKREKEEIS</sequence>
<protein>
    <submittedName>
        <fullName evidence="3">Adenylate/guanylate cyclase domain-containing protein</fullName>
    </submittedName>
</protein>
<dbReference type="EMBL" id="JAXQNN010000005">
    <property type="protein sequence ID" value="MDZ5713327.1"/>
    <property type="molecule type" value="Genomic_DNA"/>
</dbReference>
<accession>A0ABU5KQA2</accession>
<gene>
    <name evidence="3" type="ORF">UFB30_13925</name>
</gene>
<evidence type="ECO:0000313" key="3">
    <source>
        <dbReference type="EMBL" id="MDZ5713327.1"/>
    </source>
</evidence>
<dbReference type="PANTHER" id="PTHR43081">
    <property type="entry name" value="ADENYLATE CYCLASE, TERMINAL-DIFFERENTIATION SPECIFIC-RELATED"/>
    <property type="match status" value="1"/>
</dbReference>
<organism evidence="3 4">
    <name type="scientific">Jeotgalibacillus haloalkalitolerans</name>
    <dbReference type="NCBI Taxonomy" id="3104292"/>
    <lineage>
        <taxon>Bacteria</taxon>
        <taxon>Bacillati</taxon>
        <taxon>Bacillota</taxon>
        <taxon>Bacilli</taxon>
        <taxon>Bacillales</taxon>
        <taxon>Caryophanaceae</taxon>
        <taxon>Jeotgalibacillus</taxon>
    </lineage>
</organism>
<dbReference type="PANTHER" id="PTHR43081:SF19">
    <property type="entry name" value="PH-SENSITIVE ADENYLATE CYCLASE RV1264"/>
    <property type="match status" value="1"/>
</dbReference>
<dbReference type="SUPFAM" id="SSF55961">
    <property type="entry name" value="Bet v1-like"/>
    <property type="match status" value="1"/>
</dbReference>
<dbReference type="Proteomes" id="UP001292084">
    <property type="component" value="Unassembled WGS sequence"/>
</dbReference>
<dbReference type="RefSeq" id="WP_322422288.1">
    <property type="nucleotide sequence ID" value="NZ_JAXQNN010000005.1"/>
</dbReference>
<dbReference type="Gene3D" id="3.30.70.1230">
    <property type="entry name" value="Nucleotide cyclase"/>
    <property type="match status" value="1"/>
</dbReference>
<dbReference type="InterPro" id="IPR001054">
    <property type="entry name" value="A/G_cyclase"/>
</dbReference>
<dbReference type="CDD" id="cd07302">
    <property type="entry name" value="CHD"/>
    <property type="match status" value="1"/>
</dbReference>
<dbReference type="InterPro" id="IPR029787">
    <property type="entry name" value="Nucleotide_cyclase"/>
</dbReference>
<dbReference type="InterPro" id="IPR050697">
    <property type="entry name" value="Adenylyl/Guanylyl_Cyclase_3/4"/>
</dbReference>
<evidence type="ECO:0000313" key="4">
    <source>
        <dbReference type="Proteomes" id="UP001292084"/>
    </source>
</evidence>
<keyword evidence="4" id="KW-1185">Reference proteome</keyword>
<comment type="caution">
    <text evidence="3">The sequence shown here is derived from an EMBL/GenBank/DDBJ whole genome shotgun (WGS) entry which is preliminary data.</text>
</comment>
<reference evidence="3 4" key="1">
    <citation type="submission" date="2023-12" db="EMBL/GenBank/DDBJ databases">
        <title>Jeotgalibacillus haloalkaliphilus sp. nov., a novel salt-tolerant bacteria, isolated from the estuary of the Fenhe River into the Yellow River.</title>
        <authorList>
            <person name="Li Y."/>
        </authorList>
    </citation>
    <scope>NUCLEOTIDE SEQUENCE [LARGE SCALE GENOMIC DNA]</scope>
    <source>
        <strain evidence="3 4">HH7-29</strain>
    </source>
</reference>
<dbReference type="InterPro" id="IPR045983">
    <property type="entry name" value="GUC-dom-containing_N"/>
</dbReference>
<dbReference type="SMART" id="SM00044">
    <property type="entry name" value="CYCc"/>
    <property type="match status" value="1"/>
</dbReference>
<feature type="domain" description="Guanylate cyclase" evidence="2">
    <location>
        <begin position="435"/>
        <end position="552"/>
    </location>
</feature>